<sequence>MTFKILLSGVTGRIGSQVLHQALRNPSVSSVIALSRRAIPDLEGCKKVEVVLLDDFTRYSDEVLSKLSGADGCIWCMTTTAGDSMLELEYPKAFADAFASTMVNDTKRFRYLHISGAMVERDQTRTLWLKSSMRKIKGQGELQMIDFSRNNERWETIIARPGMVVQRGSLVGEASMMVAGSSGSFIRFDELAVALVDVVINGSDELLLPQVLLERGQRLMRDAGENQRQFT</sequence>
<organism evidence="1 2">
    <name type="scientific">Decorospora gaudefroyi</name>
    <dbReference type="NCBI Taxonomy" id="184978"/>
    <lineage>
        <taxon>Eukaryota</taxon>
        <taxon>Fungi</taxon>
        <taxon>Dikarya</taxon>
        <taxon>Ascomycota</taxon>
        <taxon>Pezizomycotina</taxon>
        <taxon>Dothideomycetes</taxon>
        <taxon>Pleosporomycetidae</taxon>
        <taxon>Pleosporales</taxon>
        <taxon>Pleosporineae</taxon>
        <taxon>Pleosporaceae</taxon>
        <taxon>Decorospora</taxon>
    </lineage>
</organism>
<accession>A0A6A5KES9</accession>
<dbReference type="EMBL" id="ML975314">
    <property type="protein sequence ID" value="KAF1833672.1"/>
    <property type="molecule type" value="Genomic_DNA"/>
</dbReference>
<dbReference type="PANTHER" id="PTHR14097">
    <property type="entry name" value="OXIDOREDUCTASE HTATIP2"/>
    <property type="match status" value="1"/>
</dbReference>
<dbReference type="OrthoDB" id="3535423at2759"/>
<reference evidence="1" key="1">
    <citation type="submission" date="2020-01" db="EMBL/GenBank/DDBJ databases">
        <authorList>
            <consortium name="DOE Joint Genome Institute"/>
            <person name="Haridas S."/>
            <person name="Albert R."/>
            <person name="Binder M."/>
            <person name="Bloem J."/>
            <person name="Labutti K."/>
            <person name="Salamov A."/>
            <person name="Andreopoulos B."/>
            <person name="Baker S.E."/>
            <person name="Barry K."/>
            <person name="Bills G."/>
            <person name="Bluhm B.H."/>
            <person name="Cannon C."/>
            <person name="Castanera R."/>
            <person name="Culley D.E."/>
            <person name="Daum C."/>
            <person name="Ezra D."/>
            <person name="Gonzalez J.B."/>
            <person name="Henrissat B."/>
            <person name="Kuo A."/>
            <person name="Liang C."/>
            <person name="Lipzen A."/>
            <person name="Lutzoni F."/>
            <person name="Magnuson J."/>
            <person name="Mondo S."/>
            <person name="Nolan M."/>
            <person name="Ohm R."/>
            <person name="Pangilinan J."/>
            <person name="Park H.-J."/>
            <person name="Ramirez L."/>
            <person name="Alfaro M."/>
            <person name="Sun H."/>
            <person name="Tritt A."/>
            <person name="Yoshinaga Y."/>
            <person name="Zwiers L.-H."/>
            <person name="Turgeon B.G."/>
            <person name="Goodwin S.B."/>
            <person name="Spatafora J.W."/>
            <person name="Crous P.W."/>
            <person name="Grigoriev I.V."/>
        </authorList>
    </citation>
    <scope>NUCLEOTIDE SEQUENCE</scope>
    <source>
        <strain evidence="1">P77</strain>
    </source>
</reference>
<dbReference type="PANTHER" id="PTHR14097:SF9">
    <property type="entry name" value="EPIMERASE, PUTATIVE (AFU_ORTHOLOGUE AFUA_8G07320)-RELATED"/>
    <property type="match status" value="1"/>
</dbReference>
<evidence type="ECO:0000313" key="2">
    <source>
        <dbReference type="Proteomes" id="UP000800040"/>
    </source>
</evidence>
<proteinExistence type="predicted"/>
<dbReference type="Proteomes" id="UP000800040">
    <property type="component" value="Unassembled WGS sequence"/>
</dbReference>
<keyword evidence="2" id="KW-1185">Reference proteome</keyword>
<gene>
    <name evidence="1" type="ORF">BDW02DRAFT_569761</name>
</gene>
<protein>
    <submittedName>
        <fullName evidence="1">Uncharacterized protein</fullName>
    </submittedName>
</protein>
<name>A0A6A5KES9_9PLEO</name>
<dbReference type="AlphaFoldDB" id="A0A6A5KES9"/>
<dbReference type="InterPro" id="IPR036291">
    <property type="entry name" value="NAD(P)-bd_dom_sf"/>
</dbReference>
<dbReference type="SUPFAM" id="SSF51735">
    <property type="entry name" value="NAD(P)-binding Rossmann-fold domains"/>
    <property type="match status" value="1"/>
</dbReference>
<evidence type="ECO:0000313" key="1">
    <source>
        <dbReference type="EMBL" id="KAF1833672.1"/>
    </source>
</evidence>
<dbReference type="Gene3D" id="3.40.50.720">
    <property type="entry name" value="NAD(P)-binding Rossmann-like Domain"/>
    <property type="match status" value="1"/>
</dbReference>